<sequence length="185" mass="21829">MRNEATKNQLIEGLKECMRHKQLEDITVREISDAAGVSRQTFYRSFLDKYDLANQYFDQLLALSFDQMGSGKTLHEGLVKKFRYIRQEQIFFTNAFRTDTQNNLKNHDFERITAFYCNLIREKTGHDPDSEIRELLEMYCQASVYKTSQWVLSGMKTSPEELADLMIDAMPPKLYRLFTKLHVFE</sequence>
<dbReference type="InterPro" id="IPR039532">
    <property type="entry name" value="TetR_C_Firmicutes"/>
</dbReference>
<evidence type="ECO:0000259" key="3">
    <source>
        <dbReference type="PROSITE" id="PS50977"/>
    </source>
</evidence>
<dbReference type="InterPro" id="IPR009057">
    <property type="entry name" value="Homeodomain-like_sf"/>
</dbReference>
<dbReference type="PANTHER" id="PTHR43479">
    <property type="entry name" value="ACREF/ENVCD OPERON REPRESSOR-RELATED"/>
    <property type="match status" value="1"/>
</dbReference>
<dbReference type="Gene3D" id="1.10.357.10">
    <property type="entry name" value="Tetracycline Repressor, domain 2"/>
    <property type="match status" value="1"/>
</dbReference>
<gene>
    <name evidence="4" type="ORF">FYJ51_12530</name>
</gene>
<dbReference type="AlphaFoldDB" id="A0A7X2TGZ0"/>
<evidence type="ECO:0000313" key="5">
    <source>
        <dbReference type="Proteomes" id="UP000461880"/>
    </source>
</evidence>
<dbReference type="Proteomes" id="UP000461880">
    <property type="component" value="Unassembled WGS sequence"/>
</dbReference>
<protein>
    <submittedName>
        <fullName evidence="4">TetR family transcriptional regulator</fullName>
    </submittedName>
</protein>
<keyword evidence="1 2" id="KW-0238">DNA-binding</keyword>
<dbReference type="PROSITE" id="PS50977">
    <property type="entry name" value="HTH_TETR_2"/>
    <property type="match status" value="1"/>
</dbReference>
<name>A0A7X2TGZ0_9FIRM</name>
<evidence type="ECO:0000256" key="2">
    <source>
        <dbReference type="PROSITE-ProRule" id="PRU00335"/>
    </source>
</evidence>
<evidence type="ECO:0000313" key="4">
    <source>
        <dbReference type="EMBL" id="MSS59720.1"/>
    </source>
</evidence>
<organism evidence="4 5">
    <name type="scientific">Stecheria intestinalis</name>
    <dbReference type="NCBI Taxonomy" id="2606630"/>
    <lineage>
        <taxon>Bacteria</taxon>
        <taxon>Bacillati</taxon>
        <taxon>Bacillota</taxon>
        <taxon>Erysipelotrichia</taxon>
        <taxon>Erysipelotrichales</taxon>
        <taxon>Erysipelotrichaceae</taxon>
        <taxon>Stecheria</taxon>
    </lineage>
</organism>
<dbReference type="PANTHER" id="PTHR43479:SF7">
    <property type="entry name" value="TETR-FAMILY TRANSCRIPTIONAL REGULATOR"/>
    <property type="match status" value="1"/>
</dbReference>
<feature type="DNA-binding region" description="H-T-H motif" evidence="2">
    <location>
        <begin position="27"/>
        <end position="46"/>
    </location>
</feature>
<dbReference type="InterPro" id="IPR001647">
    <property type="entry name" value="HTH_TetR"/>
</dbReference>
<dbReference type="Pfam" id="PF14278">
    <property type="entry name" value="TetR_C_8"/>
    <property type="match status" value="1"/>
</dbReference>
<dbReference type="EMBL" id="VUMN01000045">
    <property type="protein sequence ID" value="MSS59720.1"/>
    <property type="molecule type" value="Genomic_DNA"/>
</dbReference>
<evidence type="ECO:0000256" key="1">
    <source>
        <dbReference type="ARBA" id="ARBA00023125"/>
    </source>
</evidence>
<dbReference type="RefSeq" id="WP_105304968.1">
    <property type="nucleotide sequence ID" value="NZ_JAQXPC010000089.1"/>
</dbReference>
<proteinExistence type="predicted"/>
<dbReference type="GO" id="GO:0003677">
    <property type="term" value="F:DNA binding"/>
    <property type="evidence" value="ECO:0007669"/>
    <property type="project" value="UniProtKB-UniRule"/>
</dbReference>
<comment type="caution">
    <text evidence="4">The sequence shown here is derived from an EMBL/GenBank/DDBJ whole genome shotgun (WGS) entry which is preliminary data.</text>
</comment>
<reference evidence="4 5" key="1">
    <citation type="submission" date="2019-08" db="EMBL/GenBank/DDBJ databases">
        <title>In-depth cultivation of the pig gut microbiome towards novel bacterial diversity and tailored functional studies.</title>
        <authorList>
            <person name="Wylensek D."/>
            <person name="Hitch T.C.A."/>
            <person name="Clavel T."/>
        </authorList>
    </citation>
    <scope>NUCLEOTIDE SEQUENCE [LARGE SCALE GENOMIC DNA]</scope>
    <source>
        <strain evidence="4 5">Oil+RF-744-GAM-WT-6</strain>
    </source>
</reference>
<dbReference type="InterPro" id="IPR050624">
    <property type="entry name" value="HTH-type_Tx_Regulator"/>
</dbReference>
<dbReference type="SUPFAM" id="SSF46689">
    <property type="entry name" value="Homeodomain-like"/>
    <property type="match status" value="1"/>
</dbReference>
<accession>A0A7X2TGZ0</accession>
<feature type="domain" description="HTH tetR-type" evidence="3">
    <location>
        <begin position="4"/>
        <end position="64"/>
    </location>
</feature>
<keyword evidence="5" id="KW-1185">Reference proteome</keyword>
<dbReference type="Pfam" id="PF00440">
    <property type="entry name" value="TetR_N"/>
    <property type="match status" value="1"/>
</dbReference>